<feature type="region of interest" description="Disordered" evidence="1">
    <location>
        <begin position="1"/>
        <end position="20"/>
    </location>
</feature>
<organism evidence="2 3">
    <name type="scientific">Puia dinghuensis</name>
    <dbReference type="NCBI Taxonomy" id="1792502"/>
    <lineage>
        <taxon>Bacteria</taxon>
        <taxon>Pseudomonadati</taxon>
        <taxon>Bacteroidota</taxon>
        <taxon>Chitinophagia</taxon>
        <taxon>Chitinophagales</taxon>
        <taxon>Chitinophagaceae</taxon>
        <taxon>Puia</taxon>
    </lineage>
</organism>
<proteinExistence type="predicted"/>
<comment type="caution">
    <text evidence="2">The sequence shown here is derived from an EMBL/GenBank/DDBJ whole genome shotgun (WGS) entry which is preliminary data.</text>
</comment>
<sequence>MGPAGANGTQIYSGTTTPASSTGNSGDYYLDLTTDVLYGPKTSSGWGSGVSLMGQSGAAGKAGSQIYSGSGTPSTSTGITGDYYLDATNYVLYGPKTSSGWGTGIVLKGATGTANVIYSAWGYGSNPRDTTIDQSKLWVVNFPASALSQVDLSTASIQVYLQFGGGEEVLPYIAYAGSVNSTLSFIPETGTILITRYTSDNSGSIEIPLSLQYRYVIIPGGVQGTRIVDPYATELNPLHF</sequence>
<reference evidence="2" key="1">
    <citation type="journal article" date="2014" name="Int. J. Syst. Evol. Microbiol.">
        <title>Complete genome sequence of Corynebacterium casei LMG S-19264T (=DSM 44701T), isolated from a smear-ripened cheese.</title>
        <authorList>
            <consortium name="US DOE Joint Genome Institute (JGI-PGF)"/>
            <person name="Walter F."/>
            <person name="Albersmeier A."/>
            <person name="Kalinowski J."/>
            <person name="Ruckert C."/>
        </authorList>
    </citation>
    <scope>NUCLEOTIDE SEQUENCE</scope>
    <source>
        <strain evidence="2">CGMCC 1.15448</strain>
    </source>
</reference>
<dbReference type="EMBL" id="BMJC01000003">
    <property type="protein sequence ID" value="GGB05493.1"/>
    <property type="molecule type" value="Genomic_DNA"/>
</dbReference>
<protein>
    <submittedName>
        <fullName evidence="2">Uncharacterized protein</fullName>
    </submittedName>
</protein>
<feature type="compositionally biased region" description="Polar residues" evidence="1">
    <location>
        <begin position="7"/>
        <end position="20"/>
    </location>
</feature>
<keyword evidence="3" id="KW-1185">Reference proteome</keyword>
<accession>A0A8J2UEJ3</accession>
<name>A0A8J2UEJ3_9BACT</name>
<evidence type="ECO:0000313" key="3">
    <source>
        <dbReference type="Proteomes" id="UP000607559"/>
    </source>
</evidence>
<evidence type="ECO:0000256" key="1">
    <source>
        <dbReference type="SAM" id="MobiDB-lite"/>
    </source>
</evidence>
<evidence type="ECO:0000313" key="2">
    <source>
        <dbReference type="EMBL" id="GGB05493.1"/>
    </source>
</evidence>
<dbReference type="Proteomes" id="UP000607559">
    <property type="component" value="Unassembled WGS sequence"/>
</dbReference>
<gene>
    <name evidence="2" type="ORF">GCM10011511_31050</name>
</gene>
<reference evidence="2" key="2">
    <citation type="submission" date="2020-09" db="EMBL/GenBank/DDBJ databases">
        <authorList>
            <person name="Sun Q."/>
            <person name="Zhou Y."/>
        </authorList>
    </citation>
    <scope>NUCLEOTIDE SEQUENCE</scope>
    <source>
        <strain evidence="2">CGMCC 1.15448</strain>
    </source>
</reference>
<dbReference type="AlphaFoldDB" id="A0A8J2UEJ3"/>